<name>A0ABP8A1Z4_9SPHI</name>
<evidence type="ECO:0008006" key="3">
    <source>
        <dbReference type="Google" id="ProtNLM"/>
    </source>
</evidence>
<protein>
    <recommendedName>
        <fullName evidence="3">CDP-glycerol--glycerophosphate glycerophosphotransferase</fullName>
    </recommendedName>
</protein>
<organism evidence="1 2">
    <name type="scientific">Sphingobacterium ginsenosidimutans</name>
    <dbReference type="NCBI Taxonomy" id="687845"/>
    <lineage>
        <taxon>Bacteria</taxon>
        <taxon>Pseudomonadati</taxon>
        <taxon>Bacteroidota</taxon>
        <taxon>Sphingobacteriia</taxon>
        <taxon>Sphingobacteriales</taxon>
        <taxon>Sphingobacteriaceae</taxon>
        <taxon>Sphingobacterium</taxon>
    </lineage>
</organism>
<dbReference type="Proteomes" id="UP001500167">
    <property type="component" value="Unassembled WGS sequence"/>
</dbReference>
<proteinExistence type="predicted"/>
<dbReference type="EMBL" id="BAAAZK010000006">
    <property type="protein sequence ID" value="GAA4175711.1"/>
    <property type="molecule type" value="Genomic_DNA"/>
</dbReference>
<comment type="caution">
    <text evidence="1">The sequence shown here is derived from an EMBL/GenBank/DDBJ whole genome shotgun (WGS) entry which is preliminary data.</text>
</comment>
<sequence>MNYFLVSTPLQYCNAHNIDVEGAKTLVFLGDFHGGAEFYTKIKNSIYWEEKFYFDSYRQLLSFLKKVINANDKLFIDSDYGLQTNWMLSKIKTKEIFVYEEGYGSYRNDLLSARCKSKILYRFLKFLGNKEHFGDSKFVKGIYLYDLPKHKRHVSDFRNQRFSFRKPFVDNLNEICDEILTVEERREYQEMVEGKSVYLYLTNWDYNKNIEHLFQDRKKSETGDTLLILKPHPRIKQFSSEFEFDLVLSNNVMVELILLTFHKFAKELFVYHDGSSALLYLTDINNTIIDAI</sequence>
<gene>
    <name evidence="1" type="ORF">GCM10022218_21880</name>
</gene>
<evidence type="ECO:0000313" key="1">
    <source>
        <dbReference type="EMBL" id="GAA4175711.1"/>
    </source>
</evidence>
<accession>A0ABP8A1Z4</accession>
<reference evidence="2" key="1">
    <citation type="journal article" date="2019" name="Int. J. Syst. Evol. Microbiol.">
        <title>The Global Catalogue of Microorganisms (GCM) 10K type strain sequencing project: providing services to taxonomists for standard genome sequencing and annotation.</title>
        <authorList>
            <consortium name="The Broad Institute Genomics Platform"/>
            <consortium name="The Broad Institute Genome Sequencing Center for Infectious Disease"/>
            <person name="Wu L."/>
            <person name="Ma J."/>
        </authorList>
    </citation>
    <scope>NUCLEOTIDE SEQUENCE [LARGE SCALE GENOMIC DNA]</scope>
    <source>
        <strain evidence="2">JCM 16722</strain>
    </source>
</reference>
<keyword evidence="2" id="KW-1185">Reference proteome</keyword>
<evidence type="ECO:0000313" key="2">
    <source>
        <dbReference type="Proteomes" id="UP001500167"/>
    </source>
</evidence>
<dbReference type="RefSeq" id="WP_346086142.1">
    <property type="nucleotide sequence ID" value="NZ_BAAAZK010000006.1"/>
</dbReference>